<dbReference type="OrthoDB" id="6706370at2"/>
<feature type="domain" description="STAS" evidence="1">
    <location>
        <begin position="9"/>
        <end position="91"/>
    </location>
</feature>
<dbReference type="Gene3D" id="3.30.750.24">
    <property type="entry name" value="STAS domain"/>
    <property type="match status" value="1"/>
</dbReference>
<name>A0A2U3MUW3_9GAMM</name>
<accession>A0A2U3MUW3</accession>
<evidence type="ECO:0000313" key="3">
    <source>
        <dbReference type="Proteomes" id="UP000245974"/>
    </source>
</evidence>
<dbReference type="SUPFAM" id="SSF52091">
    <property type="entry name" value="SpoIIaa-like"/>
    <property type="match status" value="1"/>
</dbReference>
<keyword evidence="3" id="KW-1185">Reference proteome</keyword>
<dbReference type="EMBL" id="OOGT01000010">
    <property type="protein sequence ID" value="SPL69212.1"/>
    <property type="molecule type" value="Genomic_DNA"/>
</dbReference>
<reference evidence="3" key="1">
    <citation type="submission" date="2018-03" db="EMBL/GenBank/DDBJ databases">
        <authorList>
            <person name="Blom J."/>
        </authorList>
    </citation>
    <scope>NUCLEOTIDE SEQUENCE [LARGE SCALE GENOMIC DNA]</scope>
    <source>
        <strain evidence="3">KPC-SM-21</strain>
    </source>
</reference>
<dbReference type="AlphaFoldDB" id="A0A2U3MUW3"/>
<dbReference type="RefSeq" id="WP_121972755.1">
    <property type="nucleotide sequence ID" value="NZ_OOGT01000010.1"/>
</dbReference>
<evidence type="ECO:0000313" key="2">
    <source>
        <dbReference type="EMBL" id="SPL69212.1"/>
    </source>
</evidence>
<sequence length="95" mass="11051">MIEFNNQELKVSGKIDFDNAENYFLNGLKIIQNEKNFPITVDLAKLEHGSTVTLAVFVQWLRHTPNKQGLVFRNIPEKMMKIIQSCHLEHDLELI</sequence>
<gene>
    <name evidence="2" type="ORF">KPC_0390</name>
</gene>
<dbReference type="InterPro" id="IPR002645">
    <property type="entry name" value="STAS_dom"/>
</dbReference>
<dbReference type="InterPro" id="IPR036513">
    <property type="entry name" value="STAS_dom_sf"/>
</dbReference>
<dbReference type="InParanoid" id="A0A2U3MUW3"/>
<organism evidence="2 3">
    <name type="scientific">Acinetobacter stercoris</name>
    <dbReference type="NCBI Taxonomy" id="2126983"/>
    <lineage>
        <taxon>Bacteria</taxon>
        <taxon>Pseudomonadati</taxon>
        <taxon>Pseudomonadota</taxon>
        <taxon>Gammaproteobacteria</taxon>
        <taxon>Moraxellales</taxon>
        <taxon>Moraxellaceae</taxon>
        <taxon>Acinetobacter</taxon>
    </lineage>
</organism>
<dbReference type="Pfam" id="PF01740">
    <property type="entry name" value="STAS"/>
    <property type="match status" value="1"/>
</dbReference>
<evidence type="ECO:0000259" key="1">
    <source>
        <dbReference type="Pfam" id="PF01740"/>
    </source>
</evidence>
<proteinExistence type="predicted"/>
<dbReference type="Proteomes" id="UP000245974">
    <property type="component" value="Unassembled WGS sequence"/>
</dbReference>
<protein>
    <recommendedName>
        <fullName evidence="1">STAS domain-containing protein</fullName>
    </recommendedName>
</protein>